<dbReference type="VEuPathDB" id="PlasmoDB:PCOAH_00015650"/>
<dbReference type="OrthoDB" id="420623at2759"/>
<gene>
    <name evidence="1" type="ORF">PCOAH_00015650</name>
</gene>
<name>A0A1B1DWZ3_9APIC</name>
<evidence type="ECO:0000313" key="1">
    <source>
        <dbReference type="EMBL" id="ANQ07274.1"/>
    </source>
</evidence>
<protein>
    <submittedName>
        <fullName evidence="1">Uncharacterized protein</fullName>
    </submittedName>
</protein>
<accession>A0A1B1DWZ3</accession>
<dbReference type="EMBL" id="CP016245">
    <property type="protein sequence ID" value="ANQ07274.1"/>
    <property type="molecule type" value="Genomic_DNA"/>
</dbReference>
<dbReference type="SUPFAM" id="SSF52313">
    <property type="entry name" value="Ribosomal protein S2"/>
    <property type="match status" value="1"/>
</dbReference>
<dbReference type="InterPro" id="IPR023591">
    <property type="entry name" value="Ribosomal_uS2_flav_dom_sf"/>
</dbReference>
<keyword evidence="2" id="KW-1185">Reference proteome</keyword>
<evidence type="ECO:0000313" key="2">
    <source>
        <dbReference type="Proteomes" id="UP000092716"/>
    </source>
</evidence>
<dbReference type="GeneID" id="30908291"/>
<dbReference type="Gene3D" id="3.40.50.10490">
    <property type="entry name" value="Glucose-6-phosphate isomerase like protein, domain 1"/>
    <property type="match status" value="1"/>
</dbReference>
<dbReference type="KEGG" id="pcot:PCOAH_00015650"/>
<organism evidence="1 2">
    <name type="scientific">Plasmodium coatneyi</name>
    <dbReference type="NCBI Taxonomy" id="208452"/>
    <lineage>
        <taxon>Eukaryota</taxon>
        <taxon>Sar</taxon>
        <taxon>Alveolata</taxon>
        <taxon>Apicomplexa</taxon>
        <taxon>Aconoidasida</taxon>
        <taxon>Haemosporida</taxon>
        <taxon>Plasmodiidae</taxon>
        <taxon>Plasmodium</taxon>
    </lineage>
</organism>
<dbReference type="RefSeq" id="XP_019913969.1">
    <property type="nucleotide sequence ID" value="XM_020058374.1"/>
</dbReference>
<reference evidence="2" key="1">
    <citation type="submission" date="2016-06" db="EMBL/GenBank/DDBJ databases">
        <title>First high quality genome sequence of Plasmodium coatneyi using continuous long reads from single molecule, real-time sequencing.</title>
        <authorList>
            <person name="Chien J.-T."/>
            <person name="Pakala S.B."/>
            <person name="Geraldo J.A."/>
            <person name="Lapp S.A."/>
            <person name="Barnwell J.W."/>
            <person name="Kissinger J.C."/>
            <person name="Galinski M.R."/>
            <person name="Humphrey J.C."/>
        </authorList>
    </citation>
    <scope>NUCLEOTIDE SEQUENCE [LARGE SCALE GENOMIC DNA]</scope>
    <source>
        <strain evidence="2">Hackeri</strain>
    </source>
</reference>
<dbReference type="AlphaFoldDB" id="A0A1B1DWZ3"/>
<sequence length="158" mass="18695">MQYNLIGSRINNHYLVDPYVSMLYLKRAYKFLKLLKDNGGDVLIVGNKHREVNLENYFNNIQRKEVCDLNTITNVTKKFDLLVCTDLALFYPYVKNVLIPKMLVADGNTFIKYKTFLHTFDYFIPLTNEKLDRHLHYVLARRKRKECIPLQGVTVKLF</sequence>
<dbReference type="Proteomes" id="UP000092716">
    <property type="component" value="Chromosome 7"/>
</dbReference>
<proteinExistence type="predicted"/>